<dbReference type="EMBL" id="DPMF01000400">
    <property type="protein sequence ID" value="HCV82815.1"/>
    <property type="molecule type" value="Genomic_DNA"/>
</dbReference>
<dbReference type="InterPro" id="IPR012657">
    <property type="entry name" value="23S_rRNA-intervening_sequence"/>
</dbReference>
<dbReference type="Pfam" id="PF05635">
    <property type="entry name" value="23S_rRNA_IVP"/>
    <property type="match status" value="1"/>
</dbReference>
<dbReference type="InterPro" id="IPR036583">
    <property type="entry name" value="23S_rRNA_IVS_sf"/>
</dbReference>
<reference evidence="1 2" key="1">
    <citation type="journal article" date="2018" name="Nat. Biotechnol.">
        <title>A standardized bacterial taxonomy based on genome phylogeny substantially revises the tree of life.</title>
        <authorList>
            <person name="Parks D.H."/>
            <person name="Chuvochina M."/>
            <person name="Waite D.W."/>
            <person name="Rinke C."/>
            <person name="Skarshewski A."/>
            <person name="Chaumeil P.A."/>
            <person name="Hugenholtz P."/>
        </authorList>
    </citation>
    <scope>NUCLEOTIDE SEQUENCE [LARGE SCALE GENOMIC DNA]</scope>
    <source>
        <strain evidence="1">UBA9359</strain>
    </source>
</reference>
<organism evidence="1 2">
    <name type="scientific">Zunongwangia profunda</name>
    <dbReference type="NCBI Taxonomy" id="398743"/>
    <lineage>
        <taxon>Bacteria</taxon>
        <taxon>Pseudomonadati</taxon>
        <taxon>Bacteroidota</taxon>
        <taxon>Flavobacteriia</taxon>
        <taxon>Flavobacteriales</taxon>
        <taxon>Flavobacteriaceae</taxon>
        <taxon>Zunongwangia</taxon>
    </lineage>
</organism>
<protein>
    <recommendedName>
        <fullName evidence="3">Four helix bundle protein</fullName>
    </recommendedName>
</protein>
<comment type="caution">
    <text evidence="1">The sequence shown here is derived from an EMBL/GenBank/DDBJ whole genome shotgun (WGS) entry which is preliminary data.</text>
</comment>
<name>A0A3D5J413_9FLAO</name>
<gene>
    <name evidence="1" type="ORF">DGQ38_17390</name>
</gene>
<dbReference type="RefSeq" id="WP_394799492.1">
    <property type="nucleotide sequence ID" value="NZ_CAJXAW010000028.1"/>
</dbReference>
<dbReference type="Proteomes" id="UP000264330">
    <property type="component" value="Unassembled WGS sequence"/>
</dbReference>
<evidence type="ECO:0008006" key="3">
    <source>
        <dbReference type="Google" id="ProtNLM"/>
    </source>
</evidence>
<accession>A0A3D5J413</accession>
<dbReference type="AlphaFoldDB" id="A0A3D5J413"/>
<dbReference type="SUPFAM" id="SSF158446">
    <property type="entry name" value="IVS-encoded protein-like"/>
    <property type="match status" value="1"/>
</dbReference>
<dbReference type="Gene3D" id="1.20.1440.60">
    <property type="entry name" value="23S rRNA-intervening sequence"/>
    <property type="match status" value="1"/>
</dbReference>
<proteinExistence type="predicted"/>
<evidence type="ECO:0000313" key="2">
    <source>
        <dbReference type="Proteomes" id="UP000264330"/>
    </source>
</evidence>
<dbReference type="NCBIfam" id="TIGR02436">
    <property type="entry name" value="four helix bundle protein"/>
    <property type="match status" value="1"/>
</dbReference>
<sequence>MLDFLAIALGSCSELEMQLIIVNDLNFLDLNTFEEFSQKLHEIIKMTSKLRTILRS</sequence>
<evidence type="ECO:0000313" key="1">
    <source>
        <dbReference type="EMBL" id="HCV82815.1"/>
    </source>
</evidence>